<evidence type="ECO:0000259" key="1">
    <source>
        <dbReference type="PROSITE" id="PS51750"/>
    </source>
</evidence>
<sequence length="350" mass="40920">MTNSNLPEKLPNFVIFKTADGKVNIDVYFQDDTLWLTQKLIAELFGKGRSTITEHLKNIFAEGELDEELVCRKFRHTTQHGAIKGKTQEKEMLYYNLRAITAVGYRVNSHRATEFRKWATEILHEYIIKGFVIDDERLKQIKHFGQDYFDELLERIREIRLSERRLYQKITDIYALSADYDRNDETTKEFFATVQNKMHWAIQGKTAAEIIYTEADAQKIFMGLKTWKNAPGGKILKSDVIIAKNYLNEEHLKELERIVSAYLDLAENRARRGIVTNMKDWVQFLDKFLALSDYPILLDKGKISALEAKIKAEAEYYKFRVIQDKQYISDFDEEVRKLIGKDKGGKGDDF</sequence>
<accession>A0A1G6ETJ7</accession>
<keyword evidence="3" id="KW-1185">Reference proteome</keyword>
<feature type="domain" description="Bro-N" evidence="1">
    <location>
        <begin position="7"/>
        <end position="130"/>
    </location>
</feature>
<dbReference type="PIRSF" id="PIRSF015268">
    <property type="entry name" value="Virulence_RhuM"/>
    <property type="match status" value="1"/>
</dbReference>
<dbReference type="PROSITE" id="PS51750">
    <property type="entry name" value="BRO_N"/>
    <property type="match status" value="1"/>
</dbReference>
<dbReference type="PANTHER" id="PTHR35810">
    <property type="entry name" value="CYTOPLASMIC PROTEIN-RELATED"/>
    <property type="match status" value="1"/>
</dbReference>
<dbReference type="InterPro" id="IPR003497">
    <property type="entry name" value="BRO_N_domain"/>
</dbReference>
<dbReference type="Proteomes" id="UP000198771">
    <property type="component" value="Unassembled WGS sequence"/>
</dbReference>
<gene>
    <name evidence="2" type="ORF">SAMN05660653_03144</name>
</gene>
<dbReference type="OrthoDB" id="9802752at2"/>
<organism evidence="2 3">
    <name type="scientific">Desulfonatronum thiosulfatophilum</name>
    <dbReference type="NCBI Taxonomy" id="617002"/>
    <lineage>
        <taxon>Bacteria</taxon>
        <taxon>Pseudomonadati</taxon>
        <taxon>Thermodesulfobacteriota</taxon>
        <taxon>Desulfovibrionia</taxon>
        <taxon>Desulfovibrionales</taxon>
        <taxon>Desulfonatronaceae</taxon>
        <taxon>Desulfonatronum</taxon>
    </lineage>
</organism>
<evidence type="ECO:0000313" key="3">
    <source>
        <dbReference type="Proteomes" id="UP000198771"/>
    </source>
</evidence>
<dbReference type="InterPro" id="IPR011204">
    <property type="entry name" value="Virulence_RhuM-like"/>
</dbReference>
<dbReference type="EMBL" id="FMXO01000022">
    <property type="protein sequence ID" value="SDB60804.1"/>
    <property type="molecule type" value="Genomic_DNA"/>
</dbReference>
<dbReference type="STRING" id="617002.SAMN05660653_03144"/>
<name>A0A1G6ETJ7_9BACT</name>
<dbReference type="PANTHER" id="PTHR35810:SF1">
    <property type="entry name" value="CYTOPLASMIC PROTEIN"/>
    <property type="match status" value="1"/>
</dbReference>
<evidence type="ECO:0000313" key="2">
    <source>
        <dbReference type="EMBL" id="SDB60804.1"/>
    </source>
</evidence>
<proteinExistence type="predicted"/>
<reference evidence="2 3" key="1">
    <citation type="submission" date="2016-10" db="EMBL/GenBank/DDBJ databases">
        <authorList>
            <person name="de Groot N.N."/>
        </authorList>
    </citation>
    <scope>NUCLEOTIDE SEQUENCE [LARGE SCALE GENOMIC DNA]</scope>
    <source>
        <strain evidence="2 3">ASO4-2</strain>
    </source>
</reference>
<protein>
    <submittedName>
        <fullName evidence="2">Uncharacterized conserved protein</fullName>
    </submittedName>
</protein>
<dbReference type="AlphaFoldDB" id="A0A1G6ETJ7"/>
<dbReference type="RefSeq" id="WP_092123810.1">
    <property type="nucleotide sequence ID" value="NZ_FMXO01000022.1"/>
</dbReference>
<dbReference type="Pfam" id="PF13310">
    <property type="entry name" value="Virulence_RhuM"/>
    <property type="match status" value="1"/>
</dbReference>